<dbReference type="SUPFAM" id="SSF57850">
    <property type="entry name" value="RING/U-box"/>
    <property type="match status" value="1"/>
</dbReference>
<dbReference type="SMART" id="SM00312">
    <property type="entry name" value="PX"/>
    <property type="match status" value="1"/>
</dbReference>
<dbReference type="GO" id="GO:0005524">
    <property type="term" value="F:ATP binding"/>
    <property type="evidence" value="ECO:0007669"/>
    <property type="project" value="UniProtKB-KW"/>
</dbReference>
<dbReference type="InterPro" id="IPR015404">
    <property type="entry name" value="Vps5_C"/>
</dbReference>
<evidence type="ECO:0000259" key="5">
    <source>
        <dbReference type="PROSITE" id="PS50195"/>
    </source>
</evidence>
<dbReference type="InterPro" id="IPR011009">
    <property type="entry name" value="Kinase-like_dom_sf"/>
</dbReference>
<comment type="caution">
    <text evidence="7">The sequence shown here is derived from an EMBL/GenBank/DDBJ whole genome shotgun (WGS) entry which is preliminary data.</text>
</comment>
<dbReference type="Pfam" id="PF07714">
    <property type="entry name" value="PK_Tyr_Ser-Thr"/>
    <property type="match status" value="1"/>
</dbReference>
<dbReference type="Pfam" id="PF04564">
    <property type="entry name" value="U-box"/>
    <property type="match status" value="1"/>
</dbReference>
<dbReference type="InterPro" id="IPR013083">
    <property type="entry name" value="Znf_RING/FYVE/PHD"/>
</dbReference>
<dbReference type="GO" id="GO:0004672">
    <property type="term" value="F:protein kinase activity"/>
    <property type="evidence" value="ECO:0007669"/>
    <property type="project" value="InterPro"/>
</dbReference>
<dbReference type="PROSITE" id="PS50011">
    <property type="entry name" value="PROTEIN_KINASE_DOM"/>
    <property type="match status" value="1"/>
</dbReference>
<dbReference type="AlphaFoldDB" id="A0A820VU84"/>
<dbReference type="Pfam" id="PF09325">
    <property type="entry name" value="Vps5"/>
    <property type="match status" value="1"/>
</dbReference>
<dbReference type="SUPFAM" id="SSF64268">
    <property type="entry name" value="PX domain"/>
    <property type="match status" value="1"/>
</dbReference>
<reference evidence="7" key="1">
    <citation type="submission" date="2021-02" db="EMBL/GenBank/DDBJ databases">
        <authorList>
            <person name="Nowell W R."/>
        </authorList>
    </citation>
    <scope>NUCLEOTIDE SEQUENCE</scope>
</reference>
<evidence type="ECO:0000256" key="3">
    <source>
        <dbReference type="ARBA" id="ARBA00022840"/>
    </source>
</evidence>
<dbReference type="Pfam" id="PF00787">
    <property type="entry name" value="PX"/>
    <property type="match status" value="1"/>
</dbReference>
<evidence type="ECO:0000313" key="7">
    <source>
        <dbReference type="EMBL" id="CAF4505291.1"/>
    </source>
</evidence>
<evidence type="ECO:0000313" key="8">
    <source>
        <dbReference type="Proteomes" id="UP000663838"/>
    </source>
</evidence>
<name>A0A820VU84_9BILA</name>
<evidence type="ECO:0000259" key="6">
    <source>
        <dbReference type="PROSITE" id="PS51698"/>
    </source>
</evidence>
<keyword evidence="3" id="KW-0067">ATP-binding</keyword>
<gene>
    <name evidence="7" type="ORF">TOA249_LOCUS3793</name>
</gene>
<dbReference type="PANTHER" id="PTHR24418">
    <property type="entry name" value="TYROSINE-PROTEIN KINASE"/>
    <property type="match status" value="1"/>
</dbReference>
<dbReference type="Gene3D" id="3.30.40.10">
    <property type="entry name" value="Zinc/RING finger domain, C3HC4 (zinc finger)"/>
    <property type="match status" value="1"/>
</dbReference>
<dbReference type="Gene3D" id="1.20.1270.60">
    <property type="entry name" value="Arfaptin homology (AH) domain/BAR domain"/>
    <property type="match status" value="1"/>
</dbReference>
<dbReference type="InterPro" id="IPR027267">
    <property type="entry name" value="AH/BAR_dom_sf"/>
</dbReference>
<dbReference type="PROSITE" id="PS51698">
    <property type="entry name" value="U_BOX"/>
    <property type="match status" value="1"/>
</dbReference>
<feature type="domain" description="Protein kinase" evidence="4">
    <location>
        <begin position="80"/>
        <end position="364"/>
    </location>
</feature>
<dbReference type="SMART" id="SM00504">
    <property type="entry name" value="Ubox"/>
    <property type="match status" value="1"/>
</dbReference>
<dbReference type="InterPro" id="IPR003613">
    <property type="entry name" value="Ubox_domain"/>
</dbReference>
<comment type="similarity">
    <text evidence="1">Belongs to the sorting nexin family.</text>
</comment>
<evidence type="ECO:0000259" key="4">
    <source>
        <dbReference type="PROSITE" id="PS50011"/>
    </source>
</evidence>
<accession>A0A820VU84</accession>
<feature type="domain" description="PX" evidence="5">
    <location>
        <begin position="454"/>
        <end position="572"/>
    </location>
</feature>
<evidence type="ECO:0000256" key="1">
    <source>
        <dbReference type="ARBA" id="ARBA00010883"/>
    </source>
</evidence>
<dbReference type="InterPro" id="IPR050198">
    <property type="entry name" value="Non-receptor_tyrosine_kinases"/>
</dbReference>
<dbReference type="CDD" id="cd16655">
    <property type="entry name" value="RING-Ubox_WDSUB1-like"/>
    <property type="match status" value="1"/>
</dbReference>
<dbReference type="EMBL" id="CAJOBS010000138">
    <property type="protein sequence ID" value="CAF4505291.1"/>
    <property type="molecule type" value="Genomic_DNA"/>
</dbReference>
<dbReference type="PRINTS" id="PR00109">
    <property type="entry name" value="TYRKINASE"/>
</dbReference>
<dbReference type="GO" id="GO:0016567">
    <property type="term" value="P:protein ubiquitination"/>
    <property type="evidence" value="ECO:0007669"/>
    <property type="project" value="InterPro"/>
</dbReference>
<dbReference type="PROSITE" id="PS50195">
    <property type="entry name" value="PX"/>
    <property type="match status" value="1"/>
</dbReference>
<dbReference type="GO" id="GO:0035091">
    <property type="term" value="F:phosphatidylinositol binding"/>
    <property type="evidence" value="ECO:0007669"/>
    <property type="project" value="InterPro"/>
</dbReference>
<feature type="domain" description="U-box" evidence="6">
    <location>
        <begin position="1"/>
        <end position="72"/>
    </location>
</feature>
<dbReference type="SUPFAM" id="SSF56112">
    <property type="entry name" value="Protein kinase-like (PK-like)"/>
    <property type="match status" value="1"/>
</dbReference>
<protein>
    <submittedName>
        <fullName evidence="7">Uncharacterized protein</fullName>
    </submittedName>
</protein>
<dbReference type="InterPro" id="IPR000719">
    <property type="entry name" value="Prot_kinase_dom"/>
</dbReference>
<dbReference type="InterPro" id="IPR036871">
    <property type="entry name" value="PX_dom_sf"/>
</dbReference>
<dbReference type="Gene3D" id="3.30.1520.10">
    <property type="entry name" value="Phox-like domain"/>
    <property type="match status" value="1"/>
</dbReference>
<dbReference type="InterPro" id="IPR001245">
    <property type="entry name" value="Ser-Thr/Tyr_kinase_cat_dom"/>
</dbReference>
<dbReference type="Proteomes" id="UP000663838">
    <property type="component" value="Unassembled WGS sequence"/>
</dbReference>
<keyword evidence="2" id="KW-0547">Nucleotide-binding</keyword>
<sequence length="840" mass="96759">MDSLNCPLTCDIFRDPVIGQDGHTYEREDIIAWLQQHGTSPITREPMTIESLRPNHIVRKMIDEFVAVSKKKEYQFHLNVDVRKTETRPWFQTFTKAIYKAEWVGRQGQPIVLIKIDGAKANREALFYVQLGCHPHIVRTFGLVESDINSVMLVQECAEQGNLAELLQENNFKPIRSVLVEIFTQIIDAMICLADNKIVHGGLACRNVLVFRCNPIIPEENLVKLTDFGLTQGSDLFSVAASSLQTVMTIVPVRYAAPEILRTNSNTMFYSEKSDVYSMGVLMWEACSYGTLPFASLSDDRDVRRYKLRGDQLPRPATCDEDLWSAIIHCWRQESSERPTFKELRRKIMDSAHGSDSTVLKPVLEVGKISQVRLMPSRSYEKRLPSVHFESHEDKIPCEYCNELVNFDKYIMHTQVCAAQEQPQAINEVRPVLPMQIAAPKTQLALASKCKNDSIEITVCHVKQNSKQTLSPSTVYRIMTKNSIPIFKAVQFGVNRCFNDFLRLHGKLIVKYLPEGIILPALPENDSSIVPKDIIEQRRAQLERYLNRLVRNKRLVCDPDFLVFIELPEELPKMTNNLWRDLMSTPKIKTQKGDWFDERQKYILDLQADLRMLKFHFDYLYKMRKESSVTVDALAMQLNMLATCEHHSLLSSTLFELASTQEKLSQLNSDLIQQEFLLMNELLNEYILYIDMANCTFNERAKFHKFWLLNTEMLQKKLREKHNMNTVGKEEKSTITSTTATASSQHTIFNKLHSFTLMNECIDFVTDIQEQQVFMVLSGAFEKSTIDITHDMPQISNIYILSDNEGQHEGWTKQWAKIKGVFTDIASICKPLQQDVYKCD</sequence>
<dbReference type="Gene3D" id="1.10.510.10">
    <property type="entry name" value="Transferase(Phosphotransferase) domain 1"/>
    <property type="match status" value="1"/>
</dbReference>
<evidence type="ECO:0000256" key="2">
    <source>
        <dbReference type="ARBA" id="ARBA00022741"/>
    </source>
</evidence>
<dbReference type="GO" id="GO:0004842">
    <property type="term" value="F:ubiquitin-protein transferase activity"/>
    <property type="evidence" value="ECO:0007669"/>
    <property type="project" value="InterPro"/>
</dbReference>
<organism evidence="7 8">
    <name type="scientific">Rotaria socialis</name>
    <dbReference type="NCBI Taxonomy" id="392032"/>
    <lineage>
        <taxon>Eukaryota</taxon>
        <taxon>Metazoa</taxon>
        <taxon>Spiralia</taxon>
        <taxon>Gnathifera</taxon>
        <taxon>Rotifera</taxon>
        <taxon>Eurotatoria</taxon>
        <taxon>Bdelloidea</taxon>
        <taxon>Philodinida</taxon>
        <taxon>Philodinidae</taxon>
        <taxon>Rotaria</taxon>
    </lineage>
</organism>
<proteinExistence type="inferred from homology"/>
<dbReference type="InterPro" id="IPR001683">
    <property type="entry name" value="PX_dom"/>
</dbReference>